<dbReference type="AlphaFoldDB" id="A0AA87A458"/>
<name>A0AA87A458_9LACO</name>
<evidence type="ECO:0000313" key="2">
    <source>
        <dbReference type="EMBL" id="EFJ69821.1"/>
    </source>
</evidence>
<dbReference type="Proteomes" id="UP000003672">
    <property type="component" value="Unassembled WGS sequence"/>
</dbReference>
<keyword evidence="1" id="KW-0472">Membrane</keyword>
<gene>
    <name evidence="2" type="ORF">HMPREF0514_10265</name>
</gene>
<dbReference type="EMBL" id="ACGO02000001">
    <property type="protein sequence ID" value="EFJ69821.1"/>
    <property type="molecule type" value="Genomic_DNA"/>
</dbReference>
<feature type="transmembrane region" description="Helical" evidence="1">
    <location>
        <begin position="229"/>
        <end position="248"/>
    </location>
</feature>
<keyword evidence="1" id="KW-0812">Transmembrane</keyword>
<organism evidence="2 3">
    <name type="scientific">Lactobacillus paragasseri JV-V03</name>
    <dbReference type="NCBI Taxonomy" id="525326"/>
    <lineage>
        <taxon>Bacteria</taxon>
        <taxon>Bacillati</taxon>
        <taxon>Bacillota</taxon>
        <taxon>Bacilli</taxon>
        <taxon>Lactobacillales</taxon>
        <taxon>Lactobacillaceae</taxon>
        <taxon>Lactobacillus</taxon>
    </lineage>
</organism>
<sequence length="253" mass="27949">MYYFGDYKRLLKFSLGEKMKFIKWIWRLVVVGLIFISLSLTLTSPVELKVDSTAGLVKSSINKVVDQANNSDLQMGVAFLQESGIEDTLLSQLPKNIELKTSYQGLNQLSTNYLANGKLAASDLKLNNDTQQEQVFNQLILQLVNEQLRQNSADVKQAAEIYHLIYFLLIGLYILAMVMVLFGKKIAILPLLIAAVGSYGVLSYAAEIATSSLQQSVYTGINVSLSSGLSQALITAIIAVVGCLFIRIKQNKE</sequence>
<feature type="transmembrane region" description="Helical" evidence="1">
    <location>
        <begin position="21"/>
        <end position="42"/>
    </location>
</feature>
<proteinExistence type="predicted"/>
<feature type="transmembrane region" description="Helical" evidence="1">
    <location>
        <begin position="161"/>
        <end position="182"/>
    </location>
</feature>
<accession>A0AA87A458</accession>
<evidence type="ECO:0000313" key="3">
    <source>
        <dbReference type="Proteomes" id="UP000003672"/>
    </source>
</evidence>
<evidence type="ECO:0000256" key="1">
    <source>
        <dbReference type="SAM" id="Phobius"/>
    </source>
</evidence>
<keyword evidence="1" id="KW-1133">Transmembrane helix</keyword>
<reference evidence="2 3" key="1">
    <citation type="submission" date="2010-06" db="EMBL/GenBank/DDBJ databases">
        <authorList>
            <person name="Muzny D."/>
            <person name="Qin X."/>
            <person name="Buhay C."/>
            <person name="Dugan-Rocha S."/>
            <person name="Ding Y."/>
            <person name="Chen G."/>
            <person name="Hawes A."/>
            <person name="Holder M."/>
            <person name="Jhangiani S."/>
            <person name="Johnson A."/>
            <person name="Khan Z."/>
            <person name="Li Z."/>
            <person name="Liu W."/>
            <person name="Liu X."/>
            <person name="Perez L."/>
            <person name="Shen H."/>
            <person name="Wang Q."/>
            <person name="Watt J."/>
            <person name="Xi L."/>
            <person name="Xin Y."/>
            <person name="Zhou J."/>
            <person name="Deng J."/>
            <person name="Jiang H."/>
            <person name="Liu Y."/>
            <person name="Qu J."/>
            <person name="Song X.-Z."/>
            <person name="Zhang L."/>
            <person name="Villasana D."/>
            <person name="Johnson A."/>
            <person name="Liu J."/>
            <person name="Liyanage D."/>
            <person name="Lorensuhewa L."/>
            <person name="Robinson T."/>
            <person name="Song A."/>
            <person name="Song B.-B."/>
            <person name="Dinh H."/>
            <person name="Thornton R."/>
            <person name="Coyle M."/>
            <person name="Francisco L."/>
            <person name="Jackson L."/>
            <person name="Javaid M."/>
            <person name="Korchina V."/>
            <person name="Kovar C."/>
            <person name="Mata R."/>
            <person name="Mathew T."/>
            <person name="Ngo R."/>
            <person name="Nguyen L."/>
            <person name="Nguyen N."/>
            <person name="Okwuonu G."/>
            <person name="Ongeri F."/>
            <person name="Pham C."/>
            <person name="Simmons D."/>
            <person name="Wilczek-Boney K."/>
            <person name="Hale W."/>
            <person name="Jakkamsetti A."/>
            <person name="Pham P."/>
            <person name="Ruth R."/>
            <person name="San Lucas F."/>
            <person name="Warren J."/>
            <person name="Zhang J."/>
            <person name="Zhao Z."/>
            <person name="Zhou C."/>
            <person name="Zhu D."/>
            <person name="Lee S."/>
            <person name="Bess C."/>
            <person name="Blankenburg K."/>
            <person name="Forbes L."/>
            <person name="Fu Q."/>
            <person name="Gubbala S."/>
            <person name="Hirani K."/>
            <person name="Jayaseelan J.C."/>
            <person name="Lara F."/>
            <person name="Munidasa M."/>
            <person name="Palculict T."/>
            <person name="Patil S."/>
            <person name="Pu L.-L."/>
            <person name="Saada N."/>
            <person name="Tang L."/>
            <person name="Weissenberger G."/>
            <person name="Zhu Y."/>
            <person name="Hemphill L."/>
            <person name="Shang Y."/>
            <person name="Youmans B."/>
            <person name="Ayvaz T."/>
            <person name="Ross M."/>
            <person name="Santibanez J."/>
            <person name="Aqrawi P."/>
            <person name="Gross S."/>
            <person name="Joshi V."/>
            <person name="Fowler G."/>
            <person name="Nazareth L."/>
            <person name="Reid J."/>
            <person name="Worley K."/>
            <person name="Petrosino J."/>
            <person name="Highlander S."/>
            <person name="Gibbs R."/>
        </authorList>
    </citation>
    <scope>NUCLEOTIDE SEQUENCE [LARGE SCALE GENOMIC DNA]</scope>
    <source>
        <strain evidence="2 3">JV-V03</strain>
    </source>
</reference>
<feature type="transmembrane region" description="Helical" evidence="1">
    <location>
        <begin position="189"/>
        <end position="209"/>
    </location>
</feature>
<protein>
    <submittedName>
        <fullName evidence="2">Uncharacterized protein</fullName>
    </submittedName>
</protein>
<comment type="caution">
    <text evidence="2">The sequence shown here is derived from an EMBL/GenBank/DDBJ whole genome shotgun (WGS) entry which is preliminary data.</text>
</comment>